<evidence type="ECO:0000313" key="2">
    <source>
        <dbReference type="EMBL" id="KAK7404207.1"/>
    </source>
</evidence>
<organism evidence="2 3">
    <name type="scientific">Psophocarpus tetragonolobus</name>
    <name type="common">Winged bean</name>
    <name type="synonym">Dolichos tetragonolobus</name>
    <dbReference type="NCBI Taxonomy" id="3891"/>
    <lineage>
        <taxon>Eukaryota</taxon>
        <taxon>Viridiplantae</taxon>
        <taxon>Streptophyta</taxon>
        <taxon>Embryophyta</taxon>
        <taxon>Tracheophyta</taxon>
        <taxon>Spermatophyta</taxon>
        <taxon>Magnoliopsida</taxon>
        <taxon>eudicotyledons</taxon>
        <taxon>Gunneridae</taxon>
        <taxon>Pentapetalae</taxon>
        <taxon>rosids</taxon>
        <taxon>fabids</taxon>
        <taxon>Fabales</taxon>
        <taxon>Fabaceae</taxon>
        <taxon>Papilionoideae</taxon>
        <taxon>50 kb inversion clade</taxon>
        <taxon>NPAAA clade</taxon>
        <taxon>indigoferoid/millettioid clade</taxon>
        <taxon>Phaseoleae</taxon>
        <taxon>Psophocarpus</taxon>
    </lineage>
</organism>
<dbReference type="InterPro" id="IPR013144">
    <property type="entry name" value="CRA_dom"/>
</dbReference>
<dbReference type="InterPro" id="IPR050618">
    <property type="entry name" value="Ubq-SigPath_Reg"/>
</dbReference>
<name>A0AAN9SRL8_PSOTE</name>
<reference evidence="2 3" key="1">
    <citation type="submission" date="2024-01" db="EMBL/GenBank/DDBJ databases">
        <title>The genomes of 5 underutilized Papilionoideae crops provide insights into root nodulation and disease resistanc.</title>
        <authorList>
            <person name="Jiang F."/>
        </authorList>
    </citation>
    <scope>NUCLEOTIDE SEQUENCE [LARGE SCALE GENOMIC DNA]</scope>
    <source>
        <strain evidence="2">DUOXIRENSHENG_FW03</strain>
        <tissue evidence="2">Leaves</tissue>
    </source>
</reference>
<dbReference type="Proteomes" id="UP001386955">
    <property type="component" value="Unassembled WGS sequence"/>
</dbReference>
<protein>
    <recommendedName>
        <fullName evidence="1">CRA domain-containing protein</fullName>
    </recommendedName>
</protein>
<accession>A0AAN9SRL8</accession>
<gene>
    <name evidence="2" type="ORF">VNO78_04894</name>
</gene>
<keyword evidence="3" id="KW-1185">Reference proteome</keyword>
<dbReference type="AlphaFoldDB" id="A0AAN9SRL8"/>
<evidence type="ECO:0000259" key="1">
    <source>
        <dbReference type="SMART" id="SM00757"/>
    </source>
</evidence>
<proteinExistence type="predicted"/>
<dbReference type="InterPro" id="IPR024964">
    <property type="entry name" value="CTLH/CRA"/>
</dbReference>
<dbReference type="EMBL" id="JAYMYS010000002">
    <property type="protein sequence ID" value="KAK7404207.1"/>
    <property type="molecule type" value="Genomic_DNA"/>
</dbReference>
<evidence type="ECO:0000313" key="3">
    <source>
        <dbReference type="Proteomes" id="UP001386955"/>
    </source>
</evidence>
<dbReference type="Pfam" id="PF10607">
    <property type="entry name" value="CTLH"/>
    <property type="match status" value="1"/>
</dbReference>
<comment type="caution">
    <text evidence="2">The sequence shown here is derived from an EMBL/GenBank/DDBJ whole genome shotgun (WGS) entry which is preliminary data.</text>
</comment>
<dbReference type="SMART" id="SM00757">
    <property type="entry name" value="CRA"/>
    <property type="match status" value="1"/>
</dbReference>
<sequence length="170" mass="19350">MHGIYLHCYTEKSIEFANLQDVRALCQLIRNGDIDVAFGKLREWYPPIVEVGALEEAVKYGRIELSSFYDLPVFKDLVQDCVALLAYERPLESSVGYLLKDSQREVVADTVNAMILSTNPNMKDSKHCLHSYLERLLRQLTACCLERRSLNGEQGEAFHLQRVLGSGRRG</sequence>
<feature type="domain" description="CRA" evidence="1">
    <location>
        <begin position="52"/>
        <end position="153"/>
    </location>
</feature>
<dbReference type="PANTHER" id="PTHR12864">
    <property type="entry name" value="RAN BINDING PROTEIN 9-RELATED"/>
    <property type="match status" value="1"/>
</dbReference>